<keyword evidence="2" id="KW-1133">Transmembrane helix</keyword>
<proteinExistence type="predicted"/>
<evidence type="ECO:0000256" key="1">
    <source>
        <dbReference type="SAM" id="MobiDB-lite"/>
    </source>
</evidence>
<evidence type="ECO:0000256" key="2">
    <source>
        <dbReference type="SAM" id="Phobius"/>
    </source>
</evidence>
<dbReference type="InterPro" id="IPR045338">
    <property type="entry name" value="DUF6535"/>
</dbReference>
<feature type="compositionally biased region" description="Basic and acidic residues" evidence="1">
    <location>
        <begin position="56"/>
        <end position="71"/>
    </location>
</feature>
<keyword evidence="2" id="KW-0812">Transmembrane</keyword>
<sequence>MSDQNRVEDVSRRRSCEGISHAQDHPEGSSQNNSSKLHQNNEETPKEIENGIQEQVHVEGERGVEKSKPDPGSKTGTANDAYSYEEKYPEDKIYEETRPNARVWKTYVDESKNHDARMDRESRDSVDVLLVFAGLFSAVVTAFIAQTSQSLQANYAQVSASLLFEMILIQRAIANGSSLDNVPVSSLNPYTNFTPATTDVWVNGLWFTSLSLSLATALVAMLVKQWLHHYFVLPSGTPQERSLVRQFRYRGFQKWHVLGIIGLLPGLMHLALEIFFIGLTIFLVSLRSGLSWVIGVGTVAAYAMYLLSIFLPILYPQCPYHTPLSDLIYFSYHYITQAFFPKHVRPLFVKEAQRRNSSLDDPGAKIGSLDDLERGVVQKESATLSVEALHWLFSSSSNPTVHAIVIQSIGGLPVSVMAAVKTVFGEAIDIRRTHSILFDGYTQYVLGGTLKPLPGVESKVERLLRFELFIPHLQTDWYERSQSRHYIEAADDERLALAVRSNNAIQRSIYKPSDSSTPTALFQQIISSESSPYLPPVIWLGLMRAAQSDGAFTAIDIDSLDVFPLRLCRYVFPRRSPIVWQDSSLRVRFERAVADNFPEEFATNMLNMLSMFNKLADKTSFPTTFTLALASIRYLLRRISLSPFDTDTEKILVDVLNEFQTDNVLCKLPDEQIAAFSDLMEHVIVRSCVFRSRPGWTRVQMSLVHLYSTMVGARSSERPRHNHWPALRPLVEFLIIQYDDARYFAPFDNMCDILAFGLRHGVQTVYDVFLETRCLDVFRDHSLRPRLVRVINGYVAGLAAWHTSIDSQRHYVWFYWT</sequence>
<feature type="transmembrane region" description="Helical" evidence="2">
    <location>
        <begin position="255"/>
        <end position="284"/>
    </location>
</feature>
<keyword evidence="5" id="KW-1185">Reference proteome</keyword>
<accession>A0AA39U9Q1</accession>
<feature type="compositionally biased region" description="Basic and acidic residues" evidence="1">
    <location>
        <begin position="1"/>
        <end position="27"/>
    </location>
</feature>
<dbReference type="Proteomes" id="UP001175227">
    <property type="component" value="Unassembled WGS sequence"/>
</dbReference>
<keyword evidence="2" id="KW-0472">Membrane</keyword>
<feature type="transmembrane region" description="Helical" evidence="2">
    <location>
        <begin position="200"/>
        <end position="223"/>
    </location>
</feature>
<dbReference type="Pfam" id="PF20153">
    <property type="entry name" value="DUF6535"/>
    <property type="match status" value="1"/>
</dbReference>
<organism evidence="4 5">
    <name type="scientific">Armillaria novae-zelandiae</name>
    <dbReference type="NCBI Taxonomy" id="153914"/>
    <lineage>
        <taxon>Eukaryota</taxon>
        <taxon>Fungi</taxon>
        <taxon>Dikarya</taxon>
        <taxon>Basidiomycota</taxon>
        <taxon>Agaricomycotina</taxon>
        <taxon>Agaricomycetes</taxon>
        <taxon>Agaricomycetidae</taxon>
        <taxon>Agaricales</taxon>
        <taxon>Marasmiineae</taxon>
        <taxon>Physalacriaceae</taxon>
        <taxon>Armillaria</taxon>
    </lineage>
</organism>
<feature type="region of interest" description="Disordered" evidence="1">
    <location>
        <begin position="1"/>
        <end position="84"/>
    </location>
</feature>
<feature type="transmembrane region" description="Helical" evidence="2">
    <location>
        <begin position="126"/>
        <end position="145"/>
    </location>
</feature>
<reference evidence="4" key="1">
    <citation type="submission" date="2023-06" db="EMBL/GenBank/DDBJ databases">
        <authorList>
            <consortium name="Lawrence Berkeley National Laboratory"/>
            <person name="Ahrendt S."/>
            <person name="Sahu N."/>
            <person name="Indic B."/>
            <person name="Wong-Bajracharya J."/>
            <person name="Merenyi Z."/>
            <person name="Ke H.-M."/>
            <person name="Monk M."/>
            <person name="Kocsube S."/>
            <person name="Drula E."/>
            <person name="Lipzen A."/>
            <person name="Balint B."/>
            <person name="Henrissat B."/>
            <person name="Andreopoulos B."/>
            <person name="Martin F.M."/>
            <person name="Harder C.B."/>
            <person name="Rigling D."/>
            <person name="Ford K.L."/>
            <person name="Foster G.D."/>
            <person name="Pangilinan J."/>
            <person name="Papanicolaou A."/>
            <person name="Barry K."/>
            <person name="LaButti K."/>
            <person name="Viragh M."/>
            <person name="Koriabine M."/>
            <person name="Yan M."/>
            <person name="Riley R."/>
            <person name="Champramary S."/>
            <person name="Plett K.L."/>
            <person name="Tsai I.J."/>
            <person name="Slot J."/>
            <person name="Sipos G."/>
            <person name="Plett J."/>
            <person name="Nagy L.G."/>
            <person name="Grigoriev I.V."/>
        </authorList>
    </citation>
    <scope>NUCLEOTIDE SEQUENCE</scope>
    <source>
        <strain evidence="4">ICMP 16352</strain>
    </source>
</reference>
<dbReference type="EMBL" id="JAUEPR010000058">
    <property type="protein sequence ID" value="KAK0470790.1"/>
    <property type="molecule type" value="Genomic_DNA"/>
</dbReference>
<gene>
    <name evidence="4" type="ORF">IW261DRAFT_921123</name>
</gene>
<name>A0AA39U9Q1_9AGAR</name>
<feature type="compositionally biased region" description="Basic and acidic residues" evidence="1">
    <location>
        <begin position="39"/>
        <end position="49"/>
    </location>
</feature>
<feature type="compositionally biased region" description="Polar residues" evidence="1">
    <location>
        <begin position="28"/>
        <end position="38"/>
    </location>
</feature>
<feature type="transmembrane region" description="Helical" evidence="2">
    <location>
        <begin position="290"/>
        <end position="315"/>
    </location>
</feature>
<evidence type="ECO:0000313" key="5">
    <source>
        <dbReference type="Proteomes" id="UP001175227"/>
    </source>
</evidence>
<dbReference type="AlphaFoldDB" id="A0AA39U9Q1"/>
<evidence type="ECO:0000313" key="4">
    <source>
        <dbReference type="EMBL" id="KAK0470790.1"/>
    </source>
</evidence>
<evidence type="ECO:0000259" key="3">
    <source>
        <dbReference type="Pfam" id="PF20153"/>
    </source>
</evidence>
<comment type="caution">
    <text evidence="4">The sequence shown here is derived from an EMBL/GenBank/DDBJ whole genome shotgun (WGS) entry which is preliminary data.</text>
</comment>
<protein>
    <recommendedName>
        <fullName evidence="3">DUF6535 domain-containing protein</fullName>
    </recommendedName>
</protein>
<feature type="domain" description="DUF6535" evidence="3">
    <location>
        <begin position="104"/>
        <end position="284"/>
    </location>
</feature>